<keyword evidence="1" id="KW-0812">Transmembrane</keyword>
<dbReference type="PANTHER" id="PTHR38442">
    <property type="entry name" value="INNER MEMBRANE PROTEIN-RELATED"/>
    <property type="match status" value="1"/>
</dbReference>
<dbReference type="AlphaFoldDB" id="A0A1I2H757"/>
<evidence type="ECO:0000256" key="1">
    <source>
        <dbReference type="SAM" id="Phobius"/>
    </source>
</evidence>
<keyword evidence="1" id="KW-1133">Transmembrane helix</keyword>
<reference evidence="3" key="1">
    <citation type="submission" date="2016-10" db="EMBL/GenBank/DDBJ databases">
        <authorList>
            <person name="Varghese N."/>
            <person name="Submissions S."/>
        </authorList>
    </citation>
    <scope>NUCLEOTIDE SEQUENCE [LARGE SCALE GENOMIC DNA]</scope>
    <source>
        <strain evidence="3">DSM 27981</strain>
    </source>
</reference>
<dbReference type="Proteomes" id="UP000199119">
    <property type="component" value="Unassembled WGS sequence"/>
</dbReference>
<sequence>MTSISAANAAKEAQLRRMQRFALALLLLAAAGFAVTVSLPPSFWVSGAKTVCEAAMVGALADWFAVTALFRRPLSLPIPHTAVIPRSKDRIGENLAVFVRDEFLAPATLVALLQRQEPARRLAEWLREPANGALLAHQVRRLLLAVLAAVSNAQAEGLMQRAARELIGRIDLNRSMATVLETLTHNGRHQELLDAGMEKLAAFLQQEDTRAMVAQGVVEWLKTEHAWKEKVLPTEWLGKKAAEVVTERLNGWIKKAADDQGHQLRGMFNNAVAQLIQRLRNDPEWASKAEEIRDYLRNDPALGRYLQELWLGLRTSLQSNLNDPESSIGKKVQVLAVWLGRSLADDEALRRSIDDQLTRWVSGLAPDVSQFVGRHIQDTVQRWDAEALSRLIEINIGRDLQYIRINGTLVGGLIGAVLFLLSSLPAWLRGAL</sequence>
<protein>
    <submittedName>
        <fullName evidence="2">Uncharacterized membrane-anchored protein YjiN, DUF445 family</fullName>
    </submittedName>
</protein>
<dbReference type="InterPro" id="IPR007383">
    <property type="entry name" value="DUF445"/>
</dbReference>
<dbReference type="PANTHER" id="PTHR38442:SF1">
    <property type="entry name" value="INNER MEMBRANE PROTEIN"/>
    <property type="match status" value="1"/>
</dbReference>
<name>A0A1I2H757_9BURK</name>
<feature type="transmembrane region" description="Helical" evidence="1">
    <location>
        <begin position="408"/>
        <end position="428"/>
    </location>
</feature>
<evidence type="ECO:0000313" key="2">
    <source>
        <dbReference type="EMBL" id="SFF25388.1"/>
    </source>
</evidence>
<dbReference type="EMBL" id="FONX01000020">
    <property type="protein sequence ID" value="SFF25388.1"/>
    <property type="molecule type" value="Genomic_DNA"/>
</dbReference>
<keyword evidence="1" id="KW-0472">Membrane</keyword>
<dbReference type="Pfam" id="PF04286">
    <property type="entry name" value="DUF445"/>
    <property type="match status" value="1"/>
</dbReference>
<gene>
    <name evidence="2" type="ORF">SAMN04489711_12018</name>
</gene>
<dbReference type="RefSeq" id="WP_092941640.1">
    <property type="nucleotide sequence ID" value="NZ_FONX01000020.1"/>
</dbReference>
<dbReference type="STRING" id="1177982.SAMN04489711_12018"/>
<organism evidence="2 3">
    <name type="scientific">Paracidovorax wautersii</name>
    <dbReference type="NCBI Taxonomy" id="1177982"/>
    <lineage>
        <taxon>Bacteria</taxon>
        <taxon>Pseudomonadati</taxon>
        <taxon>Pseudomonadota</taxon>
        <taxon>Betaproteobacteria</taxon>
        <taxon>Burkholderiales</taxon>
        <taxon>Comamonadaceae</taxon>
        <taxon>Paracidovorax</taxon>
    </lineage>
</organism>
<proteinExistence type="predicted"/>
<keyword evidence="3" id="KW-1185">Reference proteome</keyword>
<dbReference type="OrthoDB" id="9769590at2"/>
<accession>A0A1I2H757</accession>
<dbReference type="GO" id="GO:0005886">
    <property type="term" value="C:plasma membrane"/>
    <property type="evidence" value="ECO:0007669"/>
    <property type="project" value="TreeGrafter"/>
</dbReference>
<evidence type="ECO:0000313" key="3">
    <source>
        <dbReference type="Proteomes" id="UP000199119"/>
    </source>
</evidence>